<name>A0A6N7ENZ4_9MICO</name>
<dbReference type="InterPro" id="IPR057893">
    <property type="entry name" value="LRV_2"/>
</dbReference>
<protein>
    <recommendedName>
        <fullName evidence="1">Leucine rich repeat variant domain-containing protein</fullName>
    </recommendedName>
</protein>
<dbReference type="RefSeq" id="WP_321573411.1">
    <property type="nucleotide sequence ID" value="NZ_WHPC01000188.1"/>
</dbReference>
<organism evidence="2 3">
    <name type="scientific">Georgenia subflava</name>
    <dbReference type="NCBI Taxonomy" id="1622177"/>
    <lineage>
        <taxon>Bacteria</taxon>
        <taxon>Bacillati</taxon>
        <taxon>Actinomycetota</taxon>
        <taxon>Actinomycetes</taxon>
        <taxon>Micrococcales</taxon>
        <taxon>Bogoriellaceae</taxon>
        <taxon>Georgenia</taxon>
    </lineage>
</organism>
<evidence type="ECO:0000313" key="3">
    <source>
        <dbReference type="Proteomes" id="UP000437709"/>
    </source>
</evidence>
<accession>A0A6N7ENZ4</accession>
<dbReference type="Pfam" id="PF25591">
    <property type="entry name" value="LRV_2"/>
    <property type="match status" value="1"/>
</dbReference>
<comment type="caution">
    <text evidence="2">The sequence shown here is derived from an EMBL/GenBank/DDBJ whole genome shotgun (WGS) entry which is preliminary data.</text>
</comment>
<evidence type="ECO:0000313" key="2">
    <source>
        <dbReference type="EMBL" id="MPV39181.1"/>
    </source>
</evidence>
<feature type="non-terminal residue" evidence="2">
    <location>
        <position position="78"/>
    </location>
</feature>
<feature type="domain" description="Leucine rich repeat variant" evidence="1">
    <location>
        <begin position="8"/>
        <end position="66"/>
    </location>
</feature>
<proteinExistence type="predicted"/>
<evidence type="ECO:0000259" key="1">
    <source>
        <dbReference type="Pfam" id="PF25591"/>
    </source>
</evidence>
<gene>
    <name evidence="2" type="ORF">GB881_19455</name>
</gene>
<dbReference type="Proteomes" id="UP000437709">
    <property type="component" value="Unassembled WGS sequence"/>
</dbReference>
<keyword evidence="3" id="KW-1185">Reference proteome</keyword>
<dbReference type="EMBL" id="WHPC01000188">
    <property type="protein sequence ID" value="MPV39181.1"/>
    <property type="molecule type" value="Genomic_DNA"/>
</dbReference>
<reference evidence="2 3" key="1">
    <citation type="submission" date="2019-10" db="EMBL/GenBank/DDBJ databases">
        <title>Georgenia wutianyii sp. nov. and Georgenia yuyongxinii sp. nov. isolated from plateau pika (Ochotona curzoniae) in the Qinghai-Tibet plateau of China.</title>
        <authorList>
            <person name="Tian Z."/>
        </authorList>
    </citation>
    <scope>NUCLEOTIDE SEQUENCE [LARGE SCALE GENOMIC DNA]</scope>
    <source>
        <strain evidence="2 3">JCM 19765</strain>
    </source>
</reference>
<sequence>MADDAGELARLAADPRTPLTTLQQLAQEHPELRAAVAANPSTYPALVEWLGRLGMPDVDAALARRAQPAAPAGEPGPA</sequence>
<dbReference type="AlphaFoldDB" id="A0A6N7ENZ4"/>